<dbReference type="InterPro" id="IPR004182">
    <property type="entry name" value="GRAM"/>
</dbReference>
<evidence type="ECO:0000313" key="4">
    <source>
        <dbReference type="EMBL" id="BAM79166.1"/>
    </source>
</evidence>
<dbReference type="OMA" id="EVEWENT"/>
<feature type="compositionally biased region" description="Polar residues" evidence="1">
    <location>
        <begin position="11"/>
        <end position="28"/>
    </location>
</feature>
<dbReference type="Pfam" id="PF04842">
    <property type="entry name" value="DUF639"/>
    <property type="match status" value="1"/>
</dbReference>
<keyword evidence="5" id="KW-1185">Reference proteome</keyword>
<keyword evidence="2" id="KW-1133">Transmembrane helix</keyword>
<gene>
    <name evidence="4" type="ORF">CYME_CMD092C</name>
</gene>
<keyword evidence="2" id="KW-0472">Membrane</keyword>
<feature type="transmembrane region" description="Helical" evidence="2">
    <location>
        <begin position="632"/>
        <end position="665"/>
    </location>
</feature>
<reference evidence="4 5" key="2">
    <citation type="journal article" date="2007" name="BMC Biol.">
        <title>A 100%-complete sequence reveals unusually simple genomic features in the hot-spring red alga Cyanidioschyzon merolae.</title>
        <authorList>
            <person name="Nozaki H."/>
            <person name="Takano H."/>
            <person name="Misumi O."/>
            <person name="Terasawa K."/>
            <person name="Matsuzaki M."/>
            <person name="Maruyama S."/>
            <person name="Nishida K."/>
            <person name="Yagisawa F."/>
            <person name="Yoshida Y."/>
            <person name="Fujiwara T."/>
            <person name="Takio S."/>
            <person name="Tamura K."/>
            <person name="Chung S.J."/>
            <person name="Nakamura S."/>
            <person name="Kuroiwa H."/>
            <person name="Tanaka K."/>
            <person name="Sato N."/>
            <person name="Kuroiwa T."/>
        </authorList>
    </citation>
    <scope>NUCLEOTIDE SEQUENCE [LARGE SCALE GENOMIC DNA]</scope>
    <source>
        <strain evidence="4 5">10D</strain>
    </source>
</reference>
<feature type="domain" description="GRAM" evidence="3">
    <location>
        <begin position="260"/>
        <end position="325"/>
    </location>
</feature>
<dbReference type="Proteomes" id="UP000007014">
    <property type="component" value="Chromosome 4"/>
</dbReference>
<dbReference type="PANTHER" id="PTHR31860:SF6">
    <property type="entry name" value="HEAT-INDUCIBLE TRANSCRIPTION REPRESSOR (DUF639)"/>
    <property type="match status" value="1"/>
</dbReference>
<evidence type="ECO:0000313" key="5">
    <source>
        <dbReference type="Proteomes" id="UP000007014"/>
    </source>
</evidence>
<proteinExistence type="predicted"/>
<name>M1UP16_CYAM1</name>
<dbReference type="AlphaFoldDB" id="M1UP16"/>
<dbReference type="KEGG" id="cme:CYME_CMD092C"/>
<dbReference type="Gramene" id="CMD092CT">
    <property type="protein sequence ID" value="CMD092CT"/>
    <property type="gene ID" value="CMD092C"/>
</dbReference>
<dbReference type="HOGENOM" id="CLU_356935_0_0_1"/>
<feature type="transmembrane region" description="Helical" evidence="2">
    <location>
        <begin position="731"/>
        <end position="759"/>
    </location>
</feature>
<evidence type="ECO:0000259" key="3">
    <source>
        <dbReference type="SMART" id="SM00568"/>
    </source>
</evidence>
<dbReference type="STRING" id="280699.M1UP16"/>
<dbReference type="InterPro" id="IPR006927">
    <property type="entry name" value="DUF639"/>
</dbReference>
<evidence type="ECO:0000256" key="1">
    <source>
        <dbReference type="SAM" id="MobiDB-lite"/>
    </source>
</evidence>
<reference evidence="4 5" key="1">
    <citation type="journal article" date="2004" name="Nature">
        <title>Genome sequence of the ultrasmall unicellular red alga Cyanidioschyzon merolae 10D.</title>
        <authorList>
            <person name="Matsuzaki M."/>
            <person name="Misumi O."/>
            <person name="Shin-i T."/>
            <person name="Maruyama S."/>
            <person name="Takahara M."/>
            <person name="Miyagishima S."/>
            <person name="Mori T."/>
            <person name="Nishida K."/>
            <person name="Yagisawa F."/>
            <person name="Nishida K."/>
            <person name="Yoshida Y."/>
            <person name="Nishimura Y."/>
            <person name="Nakao S."/>
            <person name="Kobayashi T."/>
            <person name="Momoyama Y."/>
            <person name="Higashiyama T."/>
            <person name="Minoda A."/>
            <person name="Sano M."/>
            <person name="Nomoto H."/>
            <person name="Oishi K."/>
            <person name="Hayashi H."/>
            <person name="Ohta F."/>
            <person name="Nishizaka S."/>
            <person name="Haga S."/>
            <person name="Miura S."/>
            <person name="Morishita T."/>
            <person name="Kabeya Y."/>
            <person name="Terasawa K."/>
            <person name="Suzuki Y."/>
            <person name="Ishii Y."/>
            <person name="Asakawa S."/>
            <person name="Takano H."/>
            <person name="Ohta N."/>
            <person name="Kuroiwa H."/>
            <person name="Tanaka K."/>
            <person name="Shimizu N."/>
            <person name="Sugano S."/>
            <person name="Sato N."/>
            <person name="Nozaki H."/>
            <person name="Ogasawara N."/>
            <person name="Kohara Y."/>
            <person name="Kuroiwa T."/>
        </authorList>
    </citation>
    <scope>NUCLEOTIDE SEQUENCE [LARGE SCALE GENOMIC DNA]</scope>
    <source>
        <strain evidence="4 5">10D</strain>
    </source>
</reference>
<dbReference type="Gene3D" id="2.30.29.30">
    <property type="entry name" value="Pleckstrin-homology domain (PH domain)/Phosphotyrosine-binding domain (PTB)"/>
    <property type="match status" value="1"/>
</dbReference>
<sequence>MASDLPPLWTPSKTLSKRPSSGHSQHASGEQEPHETGWRANAESEPSSKGPADSRALQWRLALAEACAELLESSLESLRHAYAEYLQHGDLGAPVQGRSRNTVPSRARLLEDLGLNAPRDFVDYVLMRTLRERDALAMQNSRSWTFNLMDRSGEGRAYLAEFVRYAPLMTPVADSAVVELVFQTLSEASSKAATDSMYGGDKTGKFTERQNVSLEQRDMDFTSGTLTEGEPSEAHVSFAVWDEFLIALGKIFSKTKPEWTEAKRLFGIDHAEPLVKAGAAFDHSGTIPIFGKLFLSERYLCFAASLGWGHFLVPLSMIREVKSTELPVLRRDAVVISFTVPKNLEKNVNGPFSKLLPTGAIDKGLVLSFNEFRSTRLRDAWVMYIREMVAAHVASKQHHVDHLDANIVMSVDETSSSVRLRQALDLAETTRFAEEASPGVTQQRGQRLSRMRDCSPNASLAASTTAQTAGVKVPASSFEAIVQCPTPAFARIARLNILRSRALKRVLSGRLPRSLFIFSVASEADVVVEHHPMSVDDLRGRELRRAAFRKYVDAAHRITAGERSWWFVRAMQRVNMNMEANRRRQGDRDTETLDIVSLGNQISTFIELVAPIGCMLDAVCYVIRWDRPAVSAAIFLFLLFVVLLDAVTYLIPLAILGYCGLLLSVRKAVQNPKHESLSESSKMKASYLSGFFVRIHHGLVATQVWLQHMNRHLEKFESIHLWRDPARTRQYIYGLVVSALLIAVVPFRWIFAALVIYLFTLQFRDPERQDFIDRWYASVPGRPSCT</sequence>
<dbReference type="InterPro" id="IPR011993">
    <property type="entry name" value="PH-like_dom_sf"/>
</dbReference>
<keyword evidence="2" id="KW-0812">Transmembrane</keyword>
<dbReference type="RefSeq" id="XP_005535452.1">
    <property type="nucleotide sequence ID" value="XM_005535395.1"/>
</dbReference>
<accession>M1UP16</accession>
<dbReference type="OrthoDB" id="4315at2759"/>
<dbReference type="PANTHER" id="PTHR31860">
    <property type="entry name" value="HEAT-INDUCIBLE TRANSCRIPTION REPRESSOR (DUF639)-RELATED"/>
    <property type="match status" value="1"/>
</dbReference>
<evidence type="ECO:0000256" key="2">
    <source>
        <dbReference type="SAM" id="Phobius"/>
    </source>
</evidence>
<feature type="region of interest" description="Disordered" evidence="1">
    <location>
        <begin position="1"/>
        <end position="53"/>
    </location>
</feature>
<dbReference type="EMBL" id="AP006486">
    <property type="protein sequence ID" value="BAM79166.1"/>
    <property type="molecule type" value="Genomic_DNA"/>
</dbReference>
<protein>
    <recommendedName>
        <fullName evidence="3">GRAM domain-containing protein</fullName>
    </recommendedName>
</protein>
<dbReference type="GeneID" id="16992643"/>
<organism evidence="4 5">
    <name type="scientific">Cyanidioschyzon merolae (strain NIES-3377 / 10D)</name>
    <name type="common">Unicellular red alga</name>
    <dbReference type="NCBI Taxonomy" id="280699"/>
    <lineage>
        <taxon>Eukaryota</taxon>
        <taxon>Rhodophyta</taxon>
        <taxon>Bangiophyceae</taxon>
        <taxon>Cyanidiales</taxon>
        <taxon>Cyanidiaceae</taxon>
        <taxon>Cyanidioschyzon</taxon>
    </lineage>
</organism>
<dbReference type="SMART" id="SM00568">
    <property type="entry name" value="GRAM"/>
    <property type="match status" value="1"/>
</dbReference>